<dbReference type="STRING" id="1524460.IX84_24700"/>
<dbReference type="InterPro" id="IPR029063">
    <property type="entry name" value="SAM-dependent_MTases_sf"/>
</dbReference>
<dbReference type="EMBL" id="JPOS01000083">
    <property type="protein sequence ID" value="KGE85830.1"/>
    <property type="molecule type" value="Genomic_DNA"/>
</dbReference>
<name>A0A098S157_9BACT</name>
<gene>
    <name evidence="2" type="ORF">IX84_24700</name>
</gene>
<protein>
    <recommendedName>
        <fullName evidence="1">Methyltransferase type 11 domain-containing protein</fullName>
    </recommendedName>
</protein>
<dbReference type="PANTHER" id="PTHR45128:SF1">
    <property type="entry name" value="S-ADENOSYLMETHIONINE-DEPENDENT METHYLTRANSFERASE RV2258C"/>
    <property type="match status" value="1"/>
</dbReference>
<feature type="domain" description="Methyltransferase type 11" evidence="1">
    <location>
        <begin position="91"/>
        <end position="189"/>
    </location>
</feature>
<dbReference type="AlphaFoldDB" id="A0A098S157"/>
<dbReference type="RefSeq" id="WP_044226650.1">
    <property type="nucleotide sequence ID" value="NZ_JBKAGJ010000002.1"/>
</dbReference>
<dbReference type="CDD" id="cd02440">
    <property type="entry name" value="AdoMet_MTases"/>
    <property type="match status" value="1"/>
</dbReference>
<dbReference type="InterPro" id="IPR053173">
    <property type="entry name" value="SAM-binding_MTase"/>
</dbReference>
<dbReference type="Gene3D" id="3.40.50.150">
    <property type="entry name" value="Vaccinia Virus protein VP39"/>
    <property type="match status" value="1"/>
</dbReference>
<dbReference type="SUPFAM" id="SSF53335">
    <property type="entry name" value="S-adenosyl-L-methionine-dependent methyltransferases"/>
    <property type="match status" value="1"/>
</dbReference>
<reference evidence="2 3" key="1">
    <citation type="journal article" date="2014" name="Int. J. Syst. Evol. Microbiol.">
        <title>Phaeodactylibacter xiamenensis gen. nov., sp. nov., a member of the family Saprospiraceae isolated from the marine alga Phaeodactylum tricornutum.</title>
        <authorList>
            <person name="Chen Z.Jr."/>
            <person name="Lei X."/>
            <person name="Lai Q."/>
            <person name="Li Y."/>
            <person name="Zhang B."/>
            <person name="Zhang J."/>
            <person name="Zhang H."/>
            <person name="Yang L."/>
            <person name="Zheng W."/>
            <person name="Tian Y."/>
            <person name="Yu Z."/>
            <person name="Xu H.Jr."/>
            <person name="Zheng T."/>
        </authorList>
    </citation>
    <scope>NUCLEOTIDE SEQUENCE [LARGE SCALE GENOMIC DNA]</scope>
    <source>
        <strain evidence="2 3">KD52</strain>
    </source>
</reference>
<sequence length="323" mass="37140">MPYITTDDFSEAYSKLHQRGLAFLASKFSWAARDRTRSAFDDLGLQAANWWIVPAVRQRWNSLITGQPELPYEPYFMQQHLNGKTGLRMLSIGSGICSHEMVFAQSPHFSQVVCVDIAGNLLKAAAAKARELGLANMEFREVDLYKMDWPEETYDVVFFHASLHHFEAVEDLLQTKVQTTLKQGGLVLINEYAGPNRLQYPKAQIRAINEALQLIPEAYRRRFKTDILKRWVSGPGLWRMILADPSECVDSESIIPTLHRHFEVVEERPYGGNLLMLVLKDIAHHFVDTHPESERVLQRIFAAEDAYLEDHKSDFIYGVYRKN</sequence>
<dbReference type="OrthoDB" id="1119595at2"/>
<evidence type="ECO:0000313" key="3">
    <source>
        <dbReference type="Proteomes" id="UP000029736"/>
    </source>
</evidence>
<dbReference type="Pfam" id="PF08241">
    <property type="entry name" value="Methyltransf_11"/>
    <property type="match status" value="1"/>
</dbReference>
<dbReference type="Proteomes" id="UP000029736">
    <property type="component" value="Unassembled WGS sequence"/>
</dbReference>
<proteinExistence type="predicted"/>
<comment type="caution">
    <text evidence="2">The sequence shown here is derived from an EMBL/GenBank/DDBJ whole genome shotgun (WGS) entry which is preliminary data.</text>
</comment>
<keyword evidence="3" id="KW-1185">Reference proteome</keyword>
<dbReference type="PANTHER" id="PTHR45128">
    <property type="entry name" value="METHYLTRANSFERASE TYPE 11"/>
    <property type="match status" value="1"/>
</dbReference>
<dbReference type="InterPro" id="IPR013216">
    <property type="entry name" value="Methyltransf_11"/>
</dbReference>
<evidence type="ECO:0000259" key="1">
    <source>
        <dbReference type="Pfam" id="PF08241"/>
    </source>
</evidence>
<organism evidence="2 3">
    <name type="scientific">Phaeodactylibacter xiamenensis</name>
    <dbReference type="NCBI Taxonomy" id="1524460"/>
    <lineage>
        <taxon>Bacteria</taxon>
        <taxon>Pseudomonadati</taxon>
        <taxon>Bacteroidota</taxon>
        <taxon>Saprospiria</taxon>
        <taxon>Saprospirales</taxon>
        <taxon>Haliscomenobacteraceae</taxon>
        <taxon>Phaeodactylibacter</taxon>
    </lineage>
</organism>
<evidence type="ECO:0000313" key="2">
    <source>
        <dbReference type="EMBL" id="KGE85830.1"/>
    </source>
</evidence>
<accession>A0A098S157</accession>